<dbReference type="PANTHER" id="PTHR31713:SF43">
    <property type="entry name" value="CALMODULIN-BINDING PROTEIN 60 G"/>
    <property type="match status" value="1"/>
</dbReference>
<dbReference type="PANTHER" id="PTHR31713">
    <property type="entry name" value="OS02G0177800 PROTEIN"/>
    <property type="match status" value="1"/>
</dbReference>
<dbReference type="AlphaFoldDB" id="A0A834T933"/>
<dbReference type="Pfam" id="PF07887">
    <property type="entry name" value="Calmodulin_bind"/>
    <property type="match status" value="1"/>
</dbReference>
<dbReference type="GO" id="GO:0005516">
    <property type="term" value="F:calmodulin binding"/>
    <property type="evidence" value="ECO:0007669"/>
    <property type="project" value="InterPro"/>
</dbReference>
<keyword evidence="5" id="KW-1185">Reference proteome</keyword>
<evidence type="ECO:0000313" key="5">
    <source>
        <dbReference type="Proteomes" id="UP000634136"/>
    </source>
</evidence>
<sequence length="466" mass="52889">MASLKRQSHPDDHEGEGNGSKRRQGDSKQRKIRIIPDLFKGPTVHAFFERFFRNVVQDEVQTTIQRKLYSRQPSLTQTETSGGRGRALQLRFIVKLPGEIYTGNNIVAEDGTELQIELCDATSPYCRVQDGPLSSLTIELFVLKGIFGSNGSEDWTPQDFTDNILHKTRKGGQLLVGDRFFRLTNGVGRIPEVCVTDISRWSPINGKFRLGAKIVEPTPDRVNIIREGRSEPFTVKDIRGESYKKHKVPSLNDEVWRLPCIARDKKRHKQLREHGIETVKDLLQLYNTNPRLLEEIIGKIGRKSLKNLIQRAQAYALQDSGNCHMHHIARQPNVGQPYLPMGSLQWENRGLVESSEQRGYEPVGGVQHQQLEFPTASTSTPHNEQLSIFNGVPDMGVICPEYIWSLLDVDTGDGAQGRYPPSDIYPSIYMANKGRRTTVWGDIRNAVKFIILRVTRRKPKLVPYNC</sequence>
<dbReference type="InterPro" id="IPR012416">
    <property type="entry name" value="CBP60"/>
</dbReference>
<feature type="region of interest" description="Disordered" evidence="1">
    <location>
        <begin position="1"/>
        <end position="32"/>
    </location>
</feature>
<dbReference type="Pfam" id="PF20451">
    <property type="entry name" value="Calmod_bind_M"/>
    <property type="match status" value="1"/>
</dbReference>
<evidence type="ECO:0000259" key="2">
    <source>
        <dbReference type="Pfam" id="PF07887"/>
    </source>
</evidence>
<feature type="domain" description="Calmodulin binding protein central" evidence="3">
    <location>
        <begin position="251"/>
        <end position="313"/>
    </location>
</feature>
<dbReference type="InterPro" id="IPR046830">
    <property type="entry name" value="Calmod_bind_M"/>
</dbReference>
<evidence type="ECO:0000313" key="4">
    <source>
        <dbReference type="EMBL" id="KAF7817958.1"/>
    </source>
</evidence>
<dbReference type="GO" id="GO:0043565">
    <property type="term" value="F:sequence-specific DNA binding"/>
    <property type="evidence" value="ECO:0007669"/>
    <property type="project" value="TreeGrafter"/>
</dbReference>
<reference evidence="4" key="1">
    <citation type="submission" date="2020-09" db="EMBL/GenBank/DDBJ databases">
        <title>Genome-Enabled Discovery of Anthraquinone Biosynthesis in Senna tora.</title>
        <authorList>
            <person name="Kang S.-H."/>
            <person name="Pandey R.P."/>
            <person name="Lee C.-M."/>
            <person name="Sim J.-S."/>
            <person name="Jeong J.-T."/>
            <person name="Choi B.-S."/>
            <person name="Jung M."/>
            <person name="Ginzburg D."/>
            <person name="Zhao K."/>
            <person name="Won S.Y."/>
            <person name="Oh T.-J."/>
            <person name="Yu Y."/>
            <person name="Kim N.-H."/>
            <person name="Lee O.R."/>
            <person name="Lee T.-H."/>
            <person name="Bashyal P."/>
            <person name="Kim T.-S."/>
            <person name="Lee W.-H."/>
            <person name="Kawkins C."/>
            <person name="Kim C.-K."/>
            <person name="Kim J.S."/>
            <person name="Ahn B.O."/>
            <person name="Rhee S.Y."/>
            <person name="Sohng J.K."/>
        </authorList>
    </citation>
    <scope>NUCLEOTIDE SEQUENCE</scope>
    <source>
        <tissue evidence="4">Leaf</tissue>
    </source>
</reference>
<dbReference type="GO" id="GO:0005634">
    <property type="term" value="C:nucleus"/>
    <property type="evidence" value="ECO:0007669"/>
    <property type="project" value="TreeGrafter"/>
</dbReference>
<evidence type="ECO:0000259" key="3">
    <source>
        <dbReference type="Pfam" id="PF20451"/>
    </source>
</evidence>
<dbReference type="Proteomes" id="UP000634136">
    <property type="component" value="Unassembled WGS sequence"/>
</dbReference>
<protein>
    <submittedName>
        <fullName evidence="4">Calmodulin-binding protein 60 G-like</fullName>
    </submittedName>
</protein>
<dbReference type="EMBL" id="JAAIUW010000008">
    <property type="protein sequence ID" value="KAF7817958.1"/>
    <property type="molecule type" value="Genomic_DNA"/>
</dbReference>
<dbReference type="InterPro" id="IPR046831">
    <property type="entry name" value="Calmodulin_bind_N"/>
</dbReference>
<proteinExistence type="predicted"/>
<comment type="caution">
    <text evidence="4">The sequence shown here is derived from an EMBL/GenBank/DDBJ whole genome shotgun (WGS) entry which is preliminary data.</text>
</comment>
<accession>A0A834T933</accession>
<evidence type="ECO:0000256" key="1">
    <source>
        <dbReference type="SAM" id="MobiDB-lite"/>
    </source>
</evidence>
<dbReference type="OrthoDB" id="1434644at2759"/>
<dbReference type="GO" id="GO:0003700">
    <property type="term" value="F:DNA-binding transcription factor activity"/>
    <property type="evidence" value="ECO:0007669"/>
    <property type="project" value="TreeGrafter"/>
</dbReference>
<feature type="domain" description="Calmodulin binding protein-like N-terminal" evidence="2">
    <location>
        <begin position="88"/>
        <end position="237"/>
    </location>
</feature>
<name>A0A834T933_9FABA</name>
<organism evidence="4 5">
    <name type="scientific">Senna tora</name>
    <dbReference type="NCBI Taxonomy" id="362788"/>
    <lineage>
        <taxon>Eukaryota</taxon>
        <taxon>Viridiplantae</taxon>
        <taxon>Streptophyta</taxon>
        <taxon>Embryophyta</taxon>
        <taxon>Tracheophyta</taxon>
        <taxon>Spermatophyta</taxon>
        <taxon>Magnoliopsida</taxon>
        <taxon>eudicotyledons</taxon>
        <taxon>Gunneridae</taxon>
        <taxon>Pentapetalae</taxon>
        <taxon>rosids</taxon>
        <taxon>fabids</taxon>
        <taxon>Fabales</taxon>
        <taxon>Fabaceae</taxon>
        <taxon>Caesalpinioideae</taxon>
        <taxon>Cassia clade</taxon>
        <taxon>Senna</taxon>
    </lineage>
</organism>
<dbReference type="GO" id="GO:0080142">
    <property type="term" value="P:regulation of salicylic acid biosynthetic process"/>
    <property type="evidence" value="ECO:0007669"/>
    <property type="project" value="TreeGrafter"/>
</dbReference>
<gene>
    <name evidence="4" type="ORF">G2W53_023413</name>
</gene>